<dbReference type="Pfam" id="PF08423">
    <property type="entry name" value="Rad51"/>
    <property type="match status" value="1"/>
</dbReference>
<keyword evidence="5" id="KW-0378">Hydrolase</keyword>
<feature type="domain" description="RecA family profile 1" evidence="4">
    <location>
        <begin position="91"/>
        <end position="281"/>
    </location>
</feature>
<evidence type="ECO:0000256" key="1">
    <source>
        <dbReference type="ARBA" id="ARBA00022741"/>
    </source>
</evidence>
<accession>A0A6A6VYU9</accession>
<dbReference type="InterPro" id="IPR013632">
    <property type="entry name" value="Rad51_C"/>
</dbReference>
<feature type="region of interest" description="Disordered" evidence="3">
    <location>
        <begin position="287"/>
        <end position="339"/>
    </location>
</feature>
<dbReference type="GO" id="GO:0140664">
    <property type="term" value="F:ATP-dependent DNA damage sensor activity"/>
    <property type="evidence" value="ECO:0007669"/>
    <property type="project" value="InterPro"/>
</dbReference>
<proteinExistence type="predicted"/>
<evidence type="ECO:0000259" key="4">
    <source>
        <dbReference type="PROSITE" id="PS50162"/>
    </source>
</evidence>
<dbReference type="RefSeq" id="XP_033596938.1">
    <property type="nucleotide sequence ID" value="XM_033748487.1"/>
</dbReference>
<dbReference type="PANTHER" id="PTHR22942">
    <property type="entry name" value="RECA/RAD51/RADA DNA STRAND-PAIRING FAMILY MEMBER"/>
    <property type="match status" value="1"/>
</dbReference>
<organism evidence="5 6">
    <name type="scientific">Pseudovirgaria hyperparasitica</name>
    <dbReference type="NCBI Taxonomy" id="470096"/>
    <lineage>
        <taxon>Eukaryota</taxon>
        <taxon>Fungi</taxon>
        <taxon>Dikarya</taxon>
        <taxon>Ascomycota</taxon>
        <taxon>Pezizomycotina</taxon>
        <taxon>Dothideomycetes</taxon>
        <taxon>Dothideomycetes incertae sedis</taxon>
        <taxon>Acrospermales</taxon>
        <taxon>Acrospermaceae</taxon>
        <taxon>Pseudovirgaria</taxon>
    </lineage>
</organism>
<dbReference type="OrthoDB" id="1861185at2759"/>
<dbReference type="GO" id="GO:0061982">
    <property type="term" value="P:meiosis I cell cycle process"/>
    <property type="evidence" value="ECO:0007669"/>
    <property type="project" value="UniProtKB-ARBA"/>
</dbReference>
<dbReference type="GO" id="GO:0000730">
    <property type="term" value="P:DNA recombinase assembly"/>
    <property type="evidence" value="ECO:0007669"/>
    <property type="project" value="TreeGrafter"/>
</dbReference>
<dbReference type="InterPro" id="IPR003593">
    <property type="entry name" value="AAA+_ATPase"/>
</dbReference>
<dbReference type="GO" id="GO:0042148">
    <property type="term" value="P:DNA strand invasion"/>
    <property type="evidence" value="ECO:0007669"/>
    <property type="project" value="TreeGrafter"/>
</dbReference>
<dbReference type="SUPFAM" id="SSF52540">
    <property type="entry name" value="P-loop containing nucleoside triphosphate hydrolases"/>
    <property type="match status" value="1"/>
</dbReference>
<dbReference type="InterPro" id="IPR027417">
    <property type="entry name" value="P-loop_NTPase"/>
</dbReference>
<evidence type="ECO:0000256" key="3">
    <source>
        <dbReference type="SAM" id="MobiDB-lite"/>
    </source>
</evidence>
<evidence type="ECO:0000313" key="5">
    <source>
        <dbReference type="EMBL" id="KAF2754487.1"/>
    </source>
</evidence>
<dbReference type="GO" id="GO:0000150">
    <property type="term" value="F:DNA strand exchange activity"/>
    <property type="evidence" value="ECO:0007669"/>
    <property type="project" value="TreeGrafter"/>
</dbReference>
<gene>
    <name evidence="5" type="ORF">EJ05DRAFT_513965</name>
</gene>
<dbReference type="InterPro" id="IPR020588">
    <property type="entry name" value="RecA_ATP-bd"/>
</dbReference>
<evidence type="ECO:0000256" key="2">
    <source>
        <dbReference type="ARBA" id="ARBA00022840"/>
    </source>
</evidence>
<name>A0A6A6VYU9_9PEZI</name>
<sequence length="468" mass="50803">MTDLFHVVPHFNTKPFSHILPSLDKNLVTSCDLLTLEALDVAKRAQVPVAEVCKLQDALLVELHAQLCFKHGDDAQPEVDTAEETRRVKHEWSSISTLDDGLDTLLGGGIPAGYLTEITGESGAGKTQTLLTLLLSAQLPPPHGLSRSSIYISTEASLSTSRLSQLLNSHPYFNSLPPSERPTLSRILSIKTPDLESQDHILRYQLPVAIQRHNIGLVVLDSVAANYRAEFDKPSNGAGGSGGSSAAHAMATRSAQLIQLGALLRGIARRENVAVVVANQVADRFDRQDRAPSGNASRNTSYNSQASMTKSTGGRADVAGHNTPRAGTPRVGTPRTGTPTPISLATADPMSLDHQQRWLTGWGDTRPEHPDHHQEGLKTPALGLVWTNQLACRIALIKEPEFAAPPDIFAMLARGDHLNAEEDGESAATREREIVRWRRWMKVVFAPWTAPTSGRGLEFRITAEGLKT</sequence>
<dbReference type="Proteomes" id="UP000799437">
    <property type="component" value="Unassembled WGS sequence"/>
</dbReference>
<keyword evidence="2" id="KW-0067">ATP-binding</keyword>
<feature type="compositionally biased region" description="Polar residues" evidence="3">
    <location>
        <begin position="294"/>
        <end position="312"/>
    </location>
</feature>
<keyword evidence="1" id="KW-0547">Nucleotide-binding</keyword>
<dbReference type="PROSITE" id="PS50162">
    <property type="entry name" value="RECA_2"/>
    <property type="match status" value="1"/>
</dbReference>
<evidence type="ECO:0000313" key="6">
    <source>
        <dbReference type="Proteomes" id="UP000799437"/>
    </source>
</evidence>
<keyword evidence="6" id="KW-1185">Reference proteome</keyword>
<dbReference type="SMART" id="SM00382">
    <property type="entry name" value="AAA"/>
    <property type="match status" value="1"/>
</dbReference>
<feature type="compositionally biased region" description="Low complexity" evidence="3">
    <location>
        <begin position="323"/>
        <end position="339"/>
    </location>
</feature>
<dbReference type="GO" id="GO:0016787">
    <property type="term" value="F:hydrolase activity"/>
    <property type="evidence" value="ECO:0007669"/>
    <property type="project" value="UniProtKB-KW"/>
</dbReference>
<dbReference type="AlphaFoldDB" id="A0A6A6VYU9"/>
<dbReference type="GO" id="GO:0003690">
    <property type="term" value="F:double-stranded DNA binding"/>
    <property type="evidence" value="ECO:0007669"/>
    <property type="project" value="TreeGrafter"/>
</dbReference>
<dbReference type="GO" id="GO:0003697">
    <property type="term" value="F:single-stranded DNA binding"/>
    <property type="evidence" value="ECO:0007669"/>
    <property type="project" value="TreeGrafter"/>
</dbReference>
<dbReference type="Gene3D" id="3.40.50.300">
    <property type="entry name" value="P-loop containing nucleotide triphosphate hydrolases"/>
    <property type="match status" value="1"/>
</dbReference>
<protein>
    <submittedName>
        <fullName evidence="5">P-loop containing nucleoside triphosphate hydrolase protein</fullName>
    </submittedName>
</protein>
<dbReference type="PANTHER" id="PTHR22942:SF66">
    <property type="entry name" value="RE19845P"/>
    <property type="match status" value="1"/>
</dbReference>
<dbReference type="EMBL" id="ML996580">
    <property type="protein sequence ID" value="KAF2754487.1"/>
    <property type="molecule type" value="Genomic_DNA"/>
</dbReference>
<dbReference type="GO" id="GO:0006312">
    <property type="term" value="P:mitotic recombination"/>
    <property type="evidence" value="ECO:0007669"/>
    <property type="project" value="TreeGrafter"/>
</dbReference>
<reference evidence="5" key="1">
    <citation type="journal article" date="2020" name="Stud. Mycol.">
        <title>101 Dothideomycetes genomes: a test case for predicting lifestyles and emergence of pathogens.</title>
        <authorList>
            <person name="Haridas S."/>
            <person name="Albert R."/>
            <person name="Binder M."/>
            <person name="Bloem J."/>
            <person name="Labutti K."/>
            <person name="Salamov A."/>
            <person name="Andreopoulos B."/>
            <person name="Baker S."/>
            <person name="Barry K."/>
            <person name="Bills G."/>
            <person name="Bluhm B."/>
            <person name="Cannon C."/>
            <person name="Castanera R."/>
            <person name="Culley D."/>
            <person name="Daum C."/>
            <person name="Ezra D."/>
            <person name="Gonzalez J."/>
            <person name="Henrissat B."/>
            <person name="Kuo A."/>
            <person name="Liang C."/>
            <person name="Lipzen A."/>
            <person name="Lutzoni F."/>
            <person name="Magnuson J."/>
            <person name="Mondo S."/>
            <person name="Nolan M."/>
            <person name="Ohm R."/>
            <person name="Pangilinan J."/>
            <person name="Park H.-J."/>
            <person name="Ramirez L."/>
            <person name="Alfaro M."/>
            <person name="Sun H."/>
            <person name="Tritt A."/>
            <person name="Yoshinaga Y."/>
            <person name="Zwiers L.-H."/>
            <person name="Turgeon B."/>
            <person name="Goodwin S."/>
            <person name="Spatafora J."/>
            <person name="Crous P."/>
            <person name="Grigoriev I."/>
        </authorList>
    </citation>
    <scope>NUCLEOTIDE SEQUENCE</scope>
    <source>
        <strain evidence="5">CBS 121739</strain>
    </source>
</reference>
<dbReference type="GO" id="GO:0005524">
    <property type="term" value="F:ATP binding"/>
    <property type="evidence" value="ECO:0007669"/>
    <property type="project" value="UniProtKB-KW"/>
</dbReference>
<dbReference type="GeneID" id="54489541"/>